<keyword evidence="3" id="KW-1185">Reference proteome</keyword>
<sequence length="87" mass="9873">MGRHHRLQYPRFDRRAEEKLGRDNENFSDGVLPLGPDTALDLRGHLVRRGPVTTAATNRLRIETPAGARVFARLPERGQVAIDYRTP</sequence>
<comment type="caution">
    <text evidence="2">The sequence shown here is derived from an EMBL/GenBank/DDBJ whole genome shotgun (WGS) entry which is preliminary data.</text>
</comment>
<protein>
    <submittedName>
        <fullName evidence="2">Uncharacterized protein</fullName>
    </submittedName>
</protein>
<feature type="compositionally biased region" description="Basic and acidic residues" evidence="1">
    <location>
        <begin position="11"/>
        <end position="25"/>
    </location>
</feature>
<gene>
    <name evidence="2" type="ORF">BKA15_003969</name>
</gene>
<accession>A0A7Y9I9M8</accession>
<feature type="region of interest" description="Disordered" evidence="1">
    <location>
        <begin position="1"/>
        <end position="29"/>
    </location>
</feature>
<evidence type="ECO:0000313" key="3">
    <source>
        <dbReference type="Proteomes" id="UP000569914"/>
    </source>
</evidence>
<evidence type="ECO:0000313" key="2">
    <source>
        <dbReference type="EMBL" id="NYE72640.1"/>
    </source>
</evidence>
<reference evidence="2 3" key="1">
    <citation type="submission" date="2020-07" db="EMBL/GenBank/DDBJ databases">
        <title>Sequencing the genomes of 1000 actinobacteria strains.</title>
        <authorList>
            <person name="Klenk H.-P."/>
        </authorList>
    </citation>
    <scope>NUCLEOTIDE SEQUENCE [LARGE SCALE GENOMIC DNA]</scope>
    <source>
        <strain evidence="2 3">DSM 22083</strain>
    </source>
</reference>
<organism evidence="2 3">
    <name type="scientific">Microlunatus parietis</name>
    <dbReference type="NCBI Taxonomy" id="682979"/>
    <lineage>
        <taxon>Bacteria</taxon>
        <taxon>Bacillati</taxon>
        <taxon>Actinomycetota</taxon>
        <taxon>Actinomycetes</taxon>
        <taxon>Propionibacteriales</taxon>
        <taxon>Propionibacteriaceae</taxon>
        <taxon>Microlunatus</taxon>
    </lineage>
</organism>
<dbReference type="AlphaFoldDB" id="A0A7Y9I9M8"/>
<name>A0A7Y9I9M8_9ACTN</name>
<dbReference type="RefSeq" id="WP_179753586.1">
    <property type="nucleotide sequence ID" value="NZ_JACCBU010000001.1"/>
</dbReference>
<evidence type="ECO:0000256" key="1">
    <source>
        <dbReference type="SAM" id="MobiDB-lite"/>
    </source>
</evidence>
<dbReference type="Proteomes" id="UP000569914">
    <property type="component" value="Unassembled WGS sequence"/>
</dbReference>
<dbReference type="EMBL" id="JACCBU010000001">
    <property type="protein sequence ID" value="NYE72640.1"/>
    <property type="molecule type" value="Genomic_DNA"/>
</dbReference>
<proteinExistence type="predicted"/>